<accession>A0A2P4YUQ7</accession>
<evidence type="ECO:0000313" key="3">
    <source>
        <dbReference type="Proteomes" id="UP000237271"/>
    </source>
</evidence>
<dbReference type="OrthoDB" id="70398at2759"/>
<dbReference type="EMBL" id="NCKW01000057">
    <property type="protein sequence ID" value="POM81545.1"/>
    <property type="molecule type" value="Genomic_DNA"/>
</dbReference>
<sequence length="91" mass="10671">MKPGYKWFQYLMPSSYSLSALAGIQFGHNQNIISVSKNNVTTNMTVAAYIEKLYDFRPGKKYEFVVGLLVFWVVLQFFIYLTFKFVSHLKR</sequence>
<comment type="caution">
    <text evidence="2">The sequence shown here is derived from an EMBL/GenBank/DDBJ whole genome shotgun (WGS) entry which is preliminary data.</text>
</comment>
<keyword evidence="1" id="KW-0812">Transmembrane</keyword>
<gene>
    <name evidence="2" type="ORF">PHPALM_466</name>
</gene>
<dbReference type="AlphaFoldDB" id="A0A2P4YUQ7"/>
<protein>
    <submittedName>
        <fullName evidence="2">Pleiotropic drug resistance protein ABC Superfamily</fullName>
    </submittedName>
</protein>
<proteinExistence type="predicted"/>
<feature type="transmembrane region" description="Helical" evidence="1">
    <location>
        <begin position="64"/>
        <end position="83"/>
    </location>
</feature>
<dbReference type="Proteomes" id="UP000237271">
    <property type="component" value="Unassembled WGS sequence"/>
</dbReference>
<name>A0A2P4YUQ7_9STRA</name>
<keyword evidence="1" id="KW-1133">Transmembrane helix</keyword>
<keyword evidence="3" id="KW-1185">Reference proteome</keyword>
<evidence type="ECO:0000256" key="1">
    <source>
        <dbReference type="SAM" id="Phobius"/>
    </source>
</evidence>
<evidence type="ECO:0000313" key="2">
    <source>
        <dbReference type="EMBL" id="POM81545.1"/>
    </source>
</evidence>
<keyword evidence="1" id="KW-0472">Membrane</keyword>
<organism evidence="2 3">
    <name type="scientific">Phytophthora palmivora</name>
    <dbReference type="NCBI Taxonomy" id="4796"/>
    <lineage>
        <taxon>Eukaryota</taxon>
        <taxon>Sar</taxon>
        <taxon>Stramenopiles</taxon>
        <taxon>Oomycota</taxon>
        <taxon>Peronosporomycetes</taxon>
        <taxon>Peronosporales</taxon>
        <taxon>Peronosporaceae</taxon>
        <taxon>Phytophthora</taxon>
    </lineage>
</organism>
<reference evidence="2 3" key="1">
    <citation type="journal article" date="2017" name="Genome Biol. Evol.">
        <title>Phytophthora megakarya and P. palmivora, closely related causal agents of cacao black pod rot, underwent increases in genome sizes and gene numbers by different mechanisms.</title>
        <authorList>
            <person name="Ali S.S."/>
            <person name="Shao J."/>
            <person name="Lary D.J."/>
            <person name="Kronmiller B."/>
            <person name="Shen D."/>
            <person name="Strem M.D."/>
            <person name="Amoako-Attah I."/>
            <person name="Akrofi A.Y."/>
            <person name="Begoude B.A."/>
            <person name="Ten Hoopen G.M."/>
            <person name="Coulibaly K."/>
            <person name="Kebe B.I."/>
            <person name="Melnick R.L."/>
            <person name="Guiltinan M.J."/>
            <person name="Tyler B.M."/>
            <person name="Meinhardt L.W."/>
            <person name="Bailey B.A."/>
        </authorList>
    </citation>
    <scope>NUCLEOTIDE SEQUENCE [LARGE SCALE GENOMIC DNA]</scope>
    <source>
        <strain evidence="3">sbr112.9</strain>
    </source>
</reference>